<evidence type="ECO:0000256" key="1">
    <source>
        <dbReference type="SAM" id="MobiDB-lite"/>
    </source>
</evidence>
<dbReference type="Proteomes" id="UP000536275">
    <property type="component" value="Unassembled WGS sequence"/>
</dbReference>
<dbReference type="GO" id="GO:0016020">
    <property type="term" value="C:membrane"/>
    <property type="evidence" value="ECO:0007669"/>
    <property type="project" value="InterPro"/>
</dbReference>
<dbReference type="PANTHER" id="PTHR32085">
    <property type="entry name" value="PROTEIN CSF1"/>
    <property type="match status" value="1"/>
</dbReference>
<sequence length="2735" mass="312399">MTISIVNLTFTWRYWIFRLNRLSNFYFEIDNEAPEISQKRNDKSPSRFLLVIDGLEVFIYNRTVAYDNIMDILEKNNDVSSSEEKTDQESSLYSDDIKNGNLRFRNRKRSVVIFLLQVLPIAVKIKRGAIVIGNVTTPSILVASYKAASGTIDVAKSPNILDPYRLLYDAYGLEAHHEYPQQPTNENQKLTYMKKYKTWFKYQRATEKLRKLYYKVLGQEKPQNTRYEPNFNWRGLKRYIGDNQDDSEVFAFLNSDVQYAKYSLILDSVATRLIYFYDNPGIQPSQTNLRTQMPPESGIEVEISNGTIHYGPWTDRERVPIQNMLFPPVARDSSPTRGFLKPGSQREYGGFKVTVIVKDEVIIRIPTREPSKDKELIKQNAANNGPTKNSRPFGWLEIKLSEGSNVINFNSPEIRSSVNHDVLFIADSHEIDAKIGFPLQWNGKCTWEFDQVSLNPKIFFLREHTMLFSDLFTDFGSGDPQPYEYFHFERNKYLSLQGEELDCDINLPLNGLLTKSTTVSFNITTPHFDLVLDTPPWHTVNAFWKESNVVGRSNHFSVDGLYRFFSGIEVNTSDYVEIRCMGDEVSLKFYGFVIRYLFAVRENYFGDNIHFKTFEEYTSQEETQENESTDGTSSQEPNYWKLIKTENDMDVFFTFQVRSGLVMLPYHTYSCQSHIGLNFDMLDIDIRFCNYYMDMQVDFSPISAVFVEDYYSVHDPLLSVNEYVERYFNRKADMHVDGFSVHTHRMFGVPPEELTFYCKWDFCAGDWLVDSSPMFMRGVAGGISNFGVGFSDSENALDVAFPPAFDAANFTFKCPNFTFRLRPDSSSCLEIQLVDFLLSYNDMSNNRYSSKLVVSIPKISLKVLVNDMIAAFLNTSLIFTNICQKKDMLGHRDTQQLHVRNSDAPFHRSPFILLEEYRDDFYETPKVKLNIDIDTSSISSDSEYAFSNRMPPTNDYLDEEFTPSYKVDPDTEYDSFIVELGDVEAYVSPVKSIEIIISTLQAMEDYSLDTIMDQLNVSTIKFLGSLIHSTETVKNCRIVNHDISIKLGEFLLVDPKELTQQAKKHSTINLQISDLSLALSEKASKTVDEGNITSNEELSLALHIKDILISVAQPVVFNAAVIFTIQEIEYWMELTQDDFTASGNVEAIGFNIDDTQTTWLADGITHTIETIEELKATFEKHSHEINANACLVHALTLASIEYYIDYDPDVLTKPAYILRAKKEHIRFFDSWKVIARLRHILQSLPADWHHEVNNILRDKNYILPENSLEEVTEIFSKWRAWEANQEERRKLLNRIFSGDTANMDKRQMHLQFIFGNISLKLVSSTQTDYIVLQQLSTTVDLNTENERKPVDVVVGLDAYQSNITVLTFDKLKLLQSIKENEKSNIVVEEGESKNFWQHIDLSISIYIEAFSQRVSLSTLVLELQGNNLASIATIKEEMKHISNSFTLKNAVCNLWGSSNPVYSQAMENISWVIARTNTLGKELYKVDFELDKVDIHMANKNDKILTILQSILASDIPYVKELLSESESKSSSSLNIVELLGCISLKLNIQEFNWRIEILSPLVLEGNPIGCTIGASTIGDDFVFDADFLKGKFSINIDEQNIIEIESSKFVNVIEIGIWENLMLFSVQSSMGYVKLLSPNLISTIVLLDTNLPKLEKKIDSFRDLLVSRESTKHSETTVQEKEFAFKVQFSNDYMGVSTFVNKTKLLFEVESFTLGAYNVDQVENENSPHLQQLVPIYGVISVSRFVFQFLREVYLLDCVDSAGDLQTLQFESQYCRICLSEPIIFKLIKISDEILKVLPKQKAEKVQEEPKDPITEIGSSDLEKLIFSRISTVQFLSYNFCVGWLFNDSSKDYPGIIMGAERFFAATEFKLGKFTLMEAYFSVANGNRSSNFYSTSSQKSNLNRAFLPNLQLSYFIDNNRQGKNLSLSMHGDELDVKFLSTSVAIIEKAVNSASNVQSYLDKRLKPFYQDIEKDVATPHKESLFANTFDSIEFITTFAGSNVLIHRLDNDDSESPASLYLHAPAIKTAIKYLNKKNQGKSKLMGEILTTSSDNTLYSKCMPVVMDIINGTKGLLGKSKKVNSNDLLVEEQPQSSDFIRTILDETDIHFGVRIENQSLSLSCEPTAKVAAIVGLEGIFMQLNTSDSRTPGFNVSVMVDSVSVSLQHIYSRDISASAGIKNILLTNTFEFSEVTRLFSSGSISDADAYINVKQYQDVELFKDIWFPKEYFENYYTHPYPEEEQEENLSSRFKEVSTTYAFPWIVAFVISNVNARVDFGQSLGNFNLHIENFWAVSKKSVDWSQDLKTGVNEVSLTSVGRLGGSLFIRNINLHTGISWKLDSGITLDVPLILVSGGVEELHLKMSFDHHVIAIANFEQFSMDIYNKKSEISIAKDHLFMTTTFKTAEIYVTSLTASNFMDIQNTISRMVQENQRSYKETLRDSSKGKSLEEKKRRRYSENAILETVKKLETRIHVSAGKVLIHIYPSSMDNSKVLVIKLDESRAKFQQNEYSSGISNELDLKFNDLKVSLSSVSPVSEEFVNEASVSELTQNAHKASGGTIFVFPSFRISMRTFQKYNSNLIEYMFQSTFNGTVDIRWNLGSINFIREMYSIHSKSLESRMEYRRKMQPFDEGAGAISKAILEHQVKEEDTTQKIDDAIKETIEKVERSSRFKYSALAPPIIEEPRLKELGNATPPLEWFGLHREKLPHVTHQLAIVSLQKLIHEIESEYSKMLGKA</sequence>
<dbReference type="EMBL" id="JABWAD010000049">
    <property type="protein sequence ID" value="KAF6069004.1"/>
    <property type="molecule type" value="Genomic_DNA"/>
</dbReference>
<feature type="compositionally biased region" description="Basic and acidic residues" evidence="1">
    <location>
        <begin position="2432"/>
        <end position="2450"/>
    </location>
</feature>
<evidence type="ECO:0000259" key="3">
    <source>
        <dbReference type="Pfam" id="PF25038"/>
    </source>
</evidence>
<feature type="domain" description="Csf1 N-terminal" evidence="2">
    <location>
        <begin position="2"/>
        <end position="487"/>
    </location>
</feature>
<dbReference type="InterPro" id="IPR048636">
    <property type="entry name" value="Csf1_N"/>
</dbReference>
<dbReference type="Pfam" id="PF25038">
    <property type="entry name" value="Csf1_C"/>
    <property type="match status" value="1"/>
</dbReference>
<feature type="domain" description="Csf1 N-terminal" evidence="2">
    <location>
        <begin position="974"/>
        <end position="1303"/>
    </location>
</feature>
<dbReference type="InterPro" id="IPR029636">
    <property type="entry name" value="Csf1"/>
</dbReference>
<feature type="domain" description="Csf1 C-terminal region" evidence="3">
    <location>
        <begin position="1766"/>
        <end position="2735"/>
    </location>
</feature>
<protein>
    <recommendedName>
        <fullName evidence="6">Protein CSF1</fullName>
    </recommendedName>
</protein>
<dbReference type="InterPro" id="IPR056779">
    <property type="entry name" value="Csf1_C"/>
</dbReference>
<dbReference type="GO" id="GO:0006113">
    <property type="term" value="P:fermentation"/>
    <property type="evidence" value="ECO:0007669"/>
    <property type="project" value="InterPro"/>
</dbReference>
<reference evidence="4 5" key="1">
    <citation type="submission" date="2020-03" db="EMBL/GenBank/DDBJ databases">
        <title>FDA dAtabase for Regulatory Grade micrObial Sequences (FDA-ARGOS): Supporting development and validation of Infectious Disease Dx tests.</title>
        <authorList>
            <person name="Campos J."/>
            <person name="Goldberg B."/>
            <person name="Tallon L."/>
            <person name="Sadzewicz L."/>
            <person name="Vavikolanu K."/>
            <person name="Mehta A."/>
            <person name="Aluvathingal J."/>
            <person name="Nadendla S."/>
            <person name="Nandy P."/>
            <person name="Geyer C."/>
            <person name="Yan Y."/>
            <person name="Sichtig H."/>
        </authorList>
    </citation>
    <scope>NUCLEOTIDE SEQUENCE [LARGE SCALE GENOMIC DNA]</scope>
    <source>
        <strain evidence="4 5">FDAARGOS_656</strain>
    </source>
</reference>
<evidence type="ECO:0000313" key="5">
    <source>
        <dbReference type="Proteomes" id="UP000536275"/>
    </source>
</evidence>
<evidence type="ECO:0000259" key="2">
    <source>
        <dbReference type="Pfam" id="PF21678"/>
    </source>
</evidence>
<evidence type="ECO:0008006" key="6">
    <source>
        <dbReference type="Google" id="ProtNLM"/>
    </source>
</evidence>
<proteinExistence type="predicted"/>
<comment type="caution">
    <text evidence="4">The sequence shown here is derived from an EMBL/GenBank/DDBJ whole genome shotgun (WGS) entry which is preliminary data.</text>
</comment>
<organism evidence="4 5">
    <name type="scientific">Candida albicans</name>
    <name type="common">Yeast</name>
    <dbReference type="NCBI Taxonomy" id="5476"/>
    <lineage>
        <taxon>Eukaryota</taxon>
        <taxon>Fungi</taxon>
        <taxon>Dikarya</taxon>
        <taxon>Ascomycota</taxon>
        <taxon>Saccharomycotina</taxon>
        <taxon>Pichiomycetes</taxon>
        <taxon>Debaryomycetaceae</taxon>
        <taxon>Candida/Lodderomyces clade</taxon>
        <taxon>Candida</taxon>
    </lineage>
</organism>
<dbReference type="PANTHER" id="PTHR32085:SF3">
    <property type="entry name" value="PROTEIN CSF1"/>
    <property type="match status" value="1"/>
</dbReference>
<name>A0A8H6C0I1_CANAX</name>
<feature type="domain" description="Csf1 N-terminal" evidence="2">
    <location>
        <begin position="641"/>
        <end position="919"/>
    </location>
</feature>
<evidence type="ECO:0000313" key="4">
    <source>
        <dbReference type="EMBL" id="KAF6069004.1"/>
    </source>
</evidence>
<accession>A0A8H6C0I1</accession>
<feature type="region of interest" description="Disordered" evidence="1">
    <location>
        <begin position="2430"/>
        <end position="2450"/>
    </location>
</feature>
<gene>
    <name evidence="4" type="ORF">FOB64_003640</name>
</gene>
<dbReference type="Pfam" id="PF21678">
    <property type="entry name" value="Csf1_N"/>
    <property type="match status" value="3"/>
</dbReference>